<keyword evidence="2" id="KW-0963">Cytoplasm</keyword>
<dbReference type="GO" id="GO:0033711">
    <property type="term" value="F:4-phosphoerythronate dehydrogenase activity"/>
    <property type="evidence" value="ECO:0007669"/>
    <property type="project" value="InterPro"/>
</dbReference>
<name>A0A917JS61_9GAMM</name>
<keyword evidence="10" id="KW-1185">Reference proteome</keyword>
<gene>
    <name evidence="9" type="primary">pdxB</name>
    <name evidence="9" type="ORF">GCM10007966_05400</name>
</gene>
<feature type="domain" description="D-isomer specific 2-hydroxyacid dehydrogenase NAD-binding" evidence="8">
    <location>
        <begin position="109"/>
        <end position="250"/>
    </location>
</feature>
<dbReference type="SUPFAM" id="SSF51735">
    <property type="entry name" value="NAD(P)-binding Rossmann-fold domains"/>
    <property type="match status" value="1"/>
</dbReference>
<reference evidence="9" key="2">
    <citation type="submission" date="2020-09" db="EMBL/GenBank/DDBJ databases">
        <authorList>
            <person name="Sun Q."/>
            <person name="Ohkuma M."/>
        </authorList>
    </citation>
    <scope>NUCLEOTIDE SEQUENCE</scope>
    <source>
        <strain evidence="9">JCM 13919</strain>
    </source>
</reference>
<dbReference type="AlphaFoldDB" id="A0A917JS61"/>
<dbReference type="SUPFAM" id="SSF52283">
    <property type="entry name" value="Formate/glycerate dehydrogenase catalytic domain-like"/>
    <property type="match status" value="1"/>
</dbReference>
<reference evidence="9" key="1">
    <citation type="journal article" date="2014" name="Int. J. Syst. Evol. Microbiol.">
        <title>Complete genome sequence of Corynebacterium casei LMG S-19264T (=DSM 44701T), isolated from a smear-ripened cheese.</title>
        <authorList>
            <consortium name="US DOE Joint Genome Institute (JGI-PGF)"/>
            <person name="Walter F."/>
            <person name="Albersmeier A."/>
            <person name="Kalinowski J."/>
            <person name="Ruckert C."/>
        </authorList>
    </citation>
    <scope>NUCLEOTIDE SEQUENCE</scope>
    <source>
        <strain evidence="9">JCM 13919</strain>
    </source>
</reference>
<dbReference type="PANTHER" id="PTHR43761:SF1">
    <property type="entry name" value="D-ISOMER SPECIFIC 2-HYDROXYACID DEHYDROGENASE CATALYTIC DOMAIN-CONTAINING PROTEIN-RELATED"/>
    <property type="match status" value="1"/>
</dbReference>
<protein>
    <submittedName>
        <fullName evidence="9">Erythronate-4-phosphate dehydrogenase</fullName>
    </submittedName>
</protein>
<evidence type="ECO:0000259" key="8">
    <source>
        <dbReference type="Pfam" id="PF02826"/>
    </source>
</evidence>
<dbReference type="GO" id="GO:0005737">
    <property type="term" value="C:cytoplasm"/>
    <property type="evidence" value="ECO:0007669"/>
    <property type="project" value="InterPro"/>
</dbReference>
<dbReference type="Proteomes" id="UP000630149">
    <property type="component" value="Unassembled WGS sequence"/>
</dbReference>
<evidence type="ECO:0000256" key="5">
    <source>
        <dbReference type="ARBA" id="ARBA00023096"/>
    </source>
</evidence>
<keyword evidence="3 6" id="KW-0560">Oxidoreductase</keyword>
<evidence type="ECO:0000256" key="1">
    <source>
        <dbReference type="ARBA" id="ARBA00005854"/>
    </source>
</evidence>
<dbReference type="Pfam" id="PF00389">
    <property type="entry name" value="2-Hacid_dh"/>
    <property type="match status" value="1"/>
</dbReference>
<dbReference type="Pfam" id="PF02826">
    <property type="entry name" value="2-Hacid_dh_C"/>
    <property type="match status" value="1"/>
</dbReference>
<keyword evidence="5" id="KW-0664">Pyridoxine biosynthesis</keyword>
<feature type="domain" description="D-isomer specific 2-hydroxyacid dehydrogenase catalytic" evidence="7">
    <location>
        <begin position="9"/>
        <end position="261"/>
    </location>
</feature>
<dbReference type="InterPro" id="IPR050418">
    <property type="entry name" value="D-iso_2-hydroxyacid_DH_PdxB"/>
</dbReference>
<comment type="caution">
    <text evidence="9">The sequence shown here is derived from an EMBL/GenBank/DDBJ whole genome shotgun (WGS) entry which is preliminary data.</text>
</comment>
<keyword evidence="4" id="KW-0520">NAD</keyword>
<dbReference type="InterPro" id="IPR036291">
    <property type="entry name" value="NAD(P)-bd_dom_sf"/>
</dbReference>
<dbReference type="Gene3D" id="3.40.50.720">
    <property type="entry name" value="NAD(P)-binding Rossmann-like Domain"/>
    <property type="match status" value="2"/>
</dbReference>
<proteinExistence type="inferred from homology"/>
<accession>A0A917JS61</accession>
<dbReference type="GO" id="GO:0051287">
    <property type="term" value="F:NAD binding"/>
    <property type="evidence" value="ECO:0007669"/>
    <property type="project" value="InterPro"/>
</dbReference>
<dbReference type="RefSeq" id="WP_131775936.1">
    <property type="nucleotide sequence ID" value="NZ_BMOB01000002.1"/>
</dbReference>
<dbReference type="EMBL" id="BMOB01000002">
    <property type="protein sequence ID" value="GGI79780.1"/>
    <property type="molecule type" value="Genomic_DNA"/>
</dbReference>
<dbReference type="PROSITE" id="PS00671">
    <property type="entry name" value="D_2_HYDROXYACID_DH_3"/>
    <property type="match status" value="1"/>
</dbReference>
<evidence type="ECO:0000256" key="3">
    <source>
        <dbReference type="ARBA" id="ARBA00023002"/>
    </source>
</evidence>
<comment type="similarity">
    <text evidence="1 6">Belongs to the D-isomer specific 2-hydroxyacid dehydrogenase family.</text>
</comment>
<dbReference type="GO" id="GO:0008615">
    <property type="term" value="P:pyridoxine biosynthetic process"/>
    <property type="evidence" value="ECO:0007669"/>
    <property type="project" value="UniProtKB-KW"/>
</dbReference>
<dbReference type="InterPro" id="IPR006140">
    <property type="entry name" value="D-isomer_DH_NAD-bd"/>
</dbReference>
<evidence type="ECO:0000256" key="2">
    <source>
        <dbReference type="ARBA" id="ARBA00022490"/>
    </source>
</evidence>
<organism evidence="9 10">
    <name type="scientific">Legionella impletisoli</name>
    <dbReference type="NCBI Taxonomy" id="343510"/>
    <lineage>
        <taxon>Bacteria</taxon>
        <taxon>Pseudomonadati</taxon>
        <taxon>Pseudomonadota</taxon>
        <taxon>Gammaproteobacteria</taxon>
        <taxon>Legionellales</taxon>
        <taxon>Legionellaceae</taxon>
        <taxon>Legionella</taxon>
    </lineage>
</organism>
<dbReference type="CDD" id="cd12158">
    <property type="entry name" value="ErythrP_dh"/>
    <property type="match status" value="1"/>
</dbReference>
<dbReference type="InterPro" id="IPR020921">
    <property type="entry name" value="Erythronate-4-P_DHase"/>
</dbReference>
<dbReference type="PANTHER" id="PTHR43761">
    <property type="entry name" value="D-ISOMER SPECIFIC 2-HYDROXYACID DEHYDROGENASE FAMILY PROTEIN (AFU_ORTHOLOGUE AFUA_1G13630)"/>
    <property type="match status" value="1"/>
</dbReference>
<dbReference type="OrthoDB" id="9770208at2"/>
<evidence type="ECO:0000313" key="10">
    <source>
        <dbReference type="Proteomes" id="UP000630149"/>
    </source>
</evidence>
<dbReference type="InterPro" id="IPR006139">
    <property type="entry name" value="D-isomer_2_OHA_DH_cat_dom"/>
</dbReference>
<sequence>MIVLADATLPGLAELFAQSFNLRTYRSEEELKAFLHDSDVLICRSTLNVNQDLLKNSSVRYVATASSGIDHLDTNYLATQGIQWFDAKGSNAHAVADYVVASIAYLQQAHLLQDSRAGIIGFGEVGSRVYSRLLALGFEVLCVDPFKVSQNKGFTFHELHALESCSLLTIHANLHHASPYPSYNLIDEAFLHSLANNTVMINASRGGIVNEQALLNSQKSLIYCTDVFLNEPDINPQIINYATLCTPHIAGHSLEAKQNAVIYLSQQLHETLGLDFTFVPSDSKQPLPCTPNSTWGDCVLNLYNPMNETIALKQAVNKKEAFISLRKAHHFRHDFNQYDKPHLNPTLKKILGSPNT</sequence>
<dbReference type="InterPro" id="IPR029753">
    <property type="entry name" value="D-isomer_DH_CS"/>
</dbReference>
<evidence type="ECO:0000256" key="4">
    <source>
        <dbReference type="ARBA" id="ARBA00023027"/>
    </source>
</evidence>
<evidence type="ECO:0000259" key="7">
    <source>
        <dbReference type="Pfam" id="PF00389"/>
    </source>
</evidence>
<evidence type="ECO:0000313" key="9">
    <source>
        <dbReference type="EMBL" id="GGI79780.1"/>
    </source>
</evidence>
<evidence type="ECO:0000256" key="6">
    <source>
        <dbReference type="RuleBase" id="RU003719"/>
    </source>
</evidence>